<name>A0A3L8Q919_CHLGU</name>
<feature type="compositionally biased region" description="Basic and acidic residues" evidence="1">
    <location>
        <begin position="56"/>
        <end position="66"/>
    </location>
</feature>
<keyword evidence="3" id="KW-1185">Reference proteome</keyword>
<sequence length="86" mass="9066">MGDRPVGDSIGDRPIDPIGDCPVGDPMGDHPIDPMGDGPMGDSIGDPIDPIGGPVRDPKPPMEKPLWKSPYGGAECPRTKPRIRAQ</sequence>
<gene>
    <name evidence="2" type="ORF">DV515_00017964</name>
</gene>
<feature type="compositionally biased region" description="Basic and acidic residues" evidence="1">
    <location>
        <begin position="1"/>
        <end position="15"/>
    </location>
</feature>
<reference evidence="2 3" key="1">
    <citation type="journal article" date="2018" name="Proc. R. Soc. B">
        <title>A non-coding region near Follistatin controls head colour polymorphism in the Gouldian finch.</title>
        <authorList>
            <person name="Toomey M.B."/>
            <person name="Marques C.I."/>
            <person name="Andrade P."/>
            <person name="Araujo P.M."/>
            <person name="Sabatino S."/>
            <person name="Gazda M.A."/>
            <person name="Afonso S."/>
            <person name="Lopes R.J."/>
            <person name="Corbo J.C."/>
            <person name="Carneiro M."/>
        </authorList>
    </citation>
    <scope>NUCLEOTIDE SEQUENCE [LARGE SCALE GENOMIC DNA]</scope>
    <source>
        <strain evidence="2">Red01</strain>
        <tissue evidence="2">Muscle</tissue>
    </source>
</reference>
<protein>
    <submittedName>
        <fullName evidence="2">Uncharacterized protein</fullName>
    </submittedName>
</protein>
<accession>A0A3L8Q919</accession>
<comment type="caution">
    <text evidence="2">The sequence shown here is derived from an EMBL/GenBank/DDBJ whole genome shotgun (WGS) entry which is preliminary data.</text>
</comment>
<dbReference type="Proteomes" id="UP000276834">
    <property type="component" value="Unassembled WGS sequence"/>
</dbReference>
<evidence type="ECO:0000256" key="1">
    <source>
        <dbReference type="SAM" id="MobiDB-lite"/>
    </source>
</evidence>
<dbReference type="AlphaFoldDB" id="A0A3L8Q919"/>
<organism evidence="2 3">
    <name type="scientific">Chloebia gouldiae</name>
    <name type="common">Gouldian finch</name>
    <name type="synonym">Erythrura gouldiae</name>
    <dbReference type="NCBI Taxonomy" id="44316"/>
    <lineage>
        <taxon>Eukaryota</taxon>
        <taxon>Metazoa</taxon>
        <taxon>Chordata</taxon>
        <taxon>Craniata</taxon>
        <taxon>Vertebrata</taxon>
        <taxon>Euteleostomi</taxon>
        <taxon>Archelosauria</taxon>
        <taxon>Archosauria</taxon>
        <taxon>Dinosauria</taxon>
        <taxon>Saurischia</taxon>
        <taxon>Theropoda</taxon>
        <taxon>Coelurosauria</taxon>
        <taxon>Aves</taxon>
        <taxon>Neognathae</taxon>
        <taxon>Neoaves</taxon>
        <taxon>Telluraves</taxon>
        <taxon>Australaves</taxon>
        <taxon>Passeriformes</taxon>
        <taxon>Passeroidea</taxon>
        <taxon>Passeridae</taxon>
        <taxon>Chloebia</taxon>
    </lineage>
</organism>
<dbReference type="EMBL" id="QUSF01002050">
    <property type="protein sequence ID" value="RLV63738.1"/>
    <property type="molecule type" value="Genomic_DNA"/>
</dbReference>
<proteinExistence type="predicted"/>
<evidence type="ECO:0000313" key="2">
    <source>
        <dbReference type="EMBL" id="RLV63738.1"/>
    </source>
</evidence>
<feature type="region of interest" description="Disordered" evidence="1">
    <location>
        <begin position="1"/>
        <end position="86"/>
    </location>
</feature>
<evidence type="ECO:0000313" key="3">
    <source>
        <dbReference type="Proteomes" id="UP000276834"/>
    </source>
</evidence>